<dbReference type="InterPro" id="IPR002347">
    <property type="entry name" value="SDR_fam"/>
</dbReference>
<dbReference type="OrthoDB" id="5371740at2759"/>
<dbReference type="GeneID" id="71983873"/>
<dbReference type="KEGG" id="ffu:CLAFUR5_03995"/>
<reference evidence="3" key="2">
    <citation type="journal article" date="2022" name="Microb. Genom.">
        <title>A chromosome-scale genome assembly of the tomato pathogen Cladosporium fulvum reveals a compartmentalized genome architecture and the presence of a dispensable chromosome.</title>
        <authorList>
            <person name="Zaccaron A.Z."/>
            <person name="Chen L.H."/>
            <person name="Samaras A."/>
            <person name="Stergiopoulos I."/>
        </authorList>
    </citation>
    <scope>NUCLEOTIDE SEQUENCE</scope>
    <source>
        <strain evidence="3">Race5_Kim</strain>
    </source>
</reference>
<evidence type="ECO:0000313" key="4">
    <source>
        <dbReference type="Proteomes" id="UP000756132"/>
    </source>
</evidence>
<evidence type="ECO:0000313" key="3">
    <source>
        <dbReference type="EMBL" id="UJO16433.1"/>
    </source>
</evidence>
<dbReference type="OMA" id="CRDINTH"/>
<dbReference type="EMBL" id="CP090166">
    <property type="protein sequence ID" value="UJO16433.1"/>
    <property type="molecule type" value="Genomic_DNA"/>
</dbReference>
<protein>
    <submittedName>
        <fullName evidence="3">5'-hydroxyaverantin dehydrogenase</fullName>
    </submittedName>
</protein>
<dbReference type="InterPro" id="IPR020904">
    <property type="entry name" value="Sc_DH/Rdtase_CS"/>
</dbReference>
<dbReference type="Gene3D" id="3.40.50.720">
    <property type="entry name" value="NAD(P)-binding Rossmann-like Domain"/>
    <property type="match status" value="1"/>
</dbReference>
<evidence type="ECO:0000256" key="1">
    <source>
        <dbReference type="ARBA" id="ARBA00022857"/>
    </source>
</evidence>
<dbReference type="PROSITE" id="PS00061">
    <property type="entry name" value="ADH_SHORT"/>
    <property type="match status" value="1"/>
</dbReference>
<keyword evidence="2" id="KW-0560">Oxidoreductase</keyword>
<dbReference type="PRINTS" id="PR00081">
    <property type="entry name" value="GDHRDH"/>
</dbReference>
<evidence type="ECO:0000256" key="2">
    <source>
        <dbReference type="ARBA" id="ARBA00023002"/>
    </source>
</evidence>
<organism evidence="3 4">
    <name type="scientific">Passalora fulva</name>
    <name type="common">Tomato leaf mold</name>
    <name type="synonym">Cladosporium fulvum</name>
    <dbReference type="NCBI Taxonomy" id="5499"/>
    <lineage>
        <taxon>Eukaryota</taxon>
        <taxon>Fungi</taxon>
        <taxon>Dikarya</taxon>
        <taxon>Ascomycota</taxon>
        <taxon>Pezizomycotina</taxon>
        <taxon>Dothideomycetes</taxon>
        <taxon>Dothideomycetidae</taxon>
        <taxon>Mycosphaerellales</taxon>
        <taxon>Mycosphaerellaceae</taxon>
        <taxon>Fulvia</taxon>
    </lineage>
</organism>
<dbReference type="GO" id="GO:0008670">
    <property type="term" value="F:2,4-dienoyl-CoA reductase (NADPH) activity"/>
    <property type="evidence" value="ECO:0007669"/>
    <property type="project" value="TreeGrafter"/>
</dbReference>
<dbReference type="PANTHER" id="PTHR43658:SF8">
    <property type="entry name" value="17-BETA-HYDROXYSTEROID DEHYDROGENASE 14-RELATED"/>
    <property type="match status" value="1"/>
</dbReference>
<reference evidence="3" key="1">
    <citation type="submission" date="2021-12" db="EMBL/GenBank/DDBJ databases">
        <authorList>
            <person name="Zaccaron A."/>
            <person name="Stergiopoulos I."/>
        </authorList>
    </citation>
    <scope>NUCLEOTIDE SEQUENCE</scope>
    <source>
        <strain evidence="3">Race5_Kim</strain>
    </source>
</reference>
<dbReference type="PANTHER" id="PTHR43658">
    <property type="entry name" value="SHORT-CHAIN DEHYDROGENASE/REDUCTASE"/>
    <property type="match status" value="1"/>
</dbReference>
<name>A0A9Q8LGX9_PASFU</name>
<dbReference type="SUPFAM" id="SSF51735">
    <property type="entry name" value="NAD(P)-binding Rossmann-fold domains"/>
    <property type="match status" value="1"/>
</dbReference>
<dbReference type="Pfam" id="PF00106">
    <property type="entry name" value="adh_short"/>
    <property type="match status" value="1"/>
</dbReference>
<accession>A0A9Q8LGX9</accession>
<dbReference type="GO" id="GO:0005739">
    <property type="term" value="C:mitochondrion"/>
    <property type="evidence" value="ECO:0007669"/>
    <property type="project" value="TreeGrafter"/>
</dbReference>
<keyword evidence="1" id="KW-0521">NADP</keyword>
<sequence>MSPPRPAGAFCTCQLRTSCLSSCNLLTTGWACILGAYGRQEVIHPTGGASGIGAGVVKSLAEAGIQVTIADLNAVAGDQYAKALAAEGHDVDFVHMDVTSWASQLSAFKHALQVSLTNNIDIVIACAGIAGANMLQDAPFTTPTTSEDPQPPSFQLAMINVDLVGAMYTATLAAHYWQQNPPAPGADNVLILIASNIAYYASPGFTGYAASKWGVRGMWKALRATP</sequence>
<dbReference type="RefSeq" id="XP_047760799.1">
    <property type="nucleotide sequence ID" value="XM_047903143.1"/>
</dbReference>
<dbReference type="AlphaFoldDB" id="A0A9Q8LGX9"/>
<keyword evidence="4" id="KW-1185">Reference proteome</keyword>
<dbReference type="InterPro" id="IPR036291">
    <property type="entry name" value="NAD(P)-bd_dom_sf"/>
</dbReference>
<dbReference type="Proteomes" id="UP000756132">
    <property type="component" value="Chromosome 4"/>
</dbReference>
<proteinExistence type="predicted"/>
<gene>
    <name evidence="3" type="ORF">CLAFUR5_03995</name>
</gene>
<dbReference type="GO" id="GO:0006635">
    <property type="term" value="P:fatty acid beta-oxidation"/>
    <property type="evidence" value="ECO:0007669"/>
    <property type="project" value="TreeGrafter"/>
</dbReference>